<evidence type="ECO:0008006" key="3">
    <source>
        <dbReference type="Google" id="ProtNLM"/>
    </source>
</evidence>
<sequence>MIKASNFQKSNDDDQIDQSINTQEEFEKYINEKKELYDNLILFLDNVEENEKDFENLIQKINQQYDDGKESFQDFFLLLKNIANNHHLNENIWQKLFKVINNHKDQIKQTLSNSEVFNIFESNKIILLFLFENKILTVDDEIYNELISKIEKNGNRYCHFFYPEIKEFVGDEKSKNIENELLSINSNIFDCFNEKRHEGQNDSYICNLIRHDSVKEFVSYVTQANIPLNSEVKKSIFETNLFLIENKNTTLIEYAAFFGSIQIFQFIKMNSTQLKPSLWLYAIHSHNADLIHLIESHDVEPPEFCEPKNQSQNQKIKFEKCLCESIKCHHNDFARYIEDNLMPVNIEARKREEVVSIFMQFTNFSYYPLEFGNLEFFYSCSYKYHKLVNLYMKKNEEKIKKMISVEIL</sequence>
<proteinExistence type="predicted"/>
<name>A0ABR2HHK7_9EUKA</name>
<dbReference type="EMBL" id="JAPFFF010000028">
    <property type="protein sequence ID" value="KAK8847299.1"/>
    <property type="molecule type" value="Genomic_DNA"/>
</dbReference>
<evidence type="ECO:0000313" key="1">
    <source>
        <dbReference type="EMBL" id="KAK8847299.1"/>
    </source>
</evidence>
<dbReference type="Proteomes" id="UP001470230">
    <property type="component" value="Unassembled WGS sequence"/>
</dbReference>
<protein>
    <recommendedName>
        <fullName evidence="3">DUF3447 domain-containing protein</fullName>
    </recommendedName>
</protein>
<accession>A0ABR2HHK7</accession>
<keyword evidence="2" id="KW-1185">Reference proteome</keyword>
<comment type="caution">
    <text evidence="1">The sequence shown here is derived from an EMBL/GenBank/DDBJ whole genome shotgun (WGS) entry which is preliminary data.</text>
</comment>
<evidence type="ECO:0000313" key="2">
    <source>
        <dbReference type="Proteomes" id="UP001470230"/>
    </source>
</evidence>
<gene>
    <name evidence="1" type="ORF">M9Y10_019886</name>
</gene>
<organism evidence="1 2">
    <name type="scientific">Tritrichomonas musculus</name>
    <dbReference type="NCBI Taxonomy" id="1915356"/>
    <lineage>
        <taxon>Eukaryota</taxon>
        <taxon>Metamonada</taxon>
        <taxon>Parabasalia</taxon>
        <taxon>Tritrichomonadida</taxon>
        <taxon>Tritrichomonadidae</taxon>
        <taxon>Tritrichomonas</taxon>
    </lineage>
</organism>
<dbReference type="InterPro" id="IPR036770">
    <property type="entry name" value="Ankyrin_rpt-contain_sf"/>
</dbReference>
<dbReference type="SUPFAM" id="SSF48403">
    <property type="entry name" value="Ankyrin repeat"/>
    <property type="match status" value="1"/>
</dbReference>
<reference evidence="1 2" key="1">
    <citation type="submission" date="2024-04" db="EMBL/GenBank/DDBJ databases">
        <title>Tritrichomonas musculus Genome.</title>
        <authorList>
            <person name="Alves-Ferreira E."/>
            <person name="Grigg M."/>
            <person name="Lorenzi H."/>
            <person name="Galac M."/>
        </authorList>
    </citation>
    <scope>NUCLEOTIDE SEQUENCE [LARGE SCALE GENOMIC DNA]</scope>
    <source>
        <strain evidence="1 2">EAF2021</strain>
    </source>
</reference>